<name>A0A5N1IQ86_9BACT</name>
<gene>
    <name evidence="2" type="ORF">F0P94_16470</name>
</gene>
<dbReference type="Proteomes" id="UP000326570">
    <property type="component" value="Unassembled WGS sequence"/>
</dbReference>
<dbReference type="GO" id="GO:0140359">
    <property type="term" value="F:ABC-type transporter activity"/>
    <property type="evidence" value="ECO:0007669"/>
    <property type="project" value="InterPro"/>
</dbReference>
<comment type="caution">
    <text evidence="2">The sequence shown here is derived from an EMBL/GenBank/DDBJ whole genome shotgun (WGS) entry which is preliminary data.</text>
</comment>
<dbReference type="RefSeq" id="WP_150905063.1">
    <property type="nucleotide sequence ID" value="NZ_VTWT01000010.1"/>
</dbReference>
<evidence type="ECO:0000313" key="2">
    <source>
        <dbReference type="EMBL" id="KAA9326011.1"/>
    </source>
</evidence>
<feature type="transmembrane region" description="Helical" evidence="1">
    <location>
        <begin position="173"/>
        <end position="193"/>
    </location>
</feature>
<dbReference type="Pfam" id="PF12730">
    <property type="entry name" value="ABC2_membrane_4"/>
    <property type="match status" value="1"/>
</dbReference>
<keyword evidence="1" id="KW-0472">Membrane</keyword>
<proteinExistence type="predicted"/>
<keyword evidence="3" id="KW-1185">Reference proteome</keyword>
<organism evidence="2 3">
    <name type="scientific">Adhaeribacter soli</name>
    <dbReference type="NCBI Taxonomy" id="2607655"/>
    <lineage>
        <taxon>Bacteria</taxon>
        <taxon>Pseudomonadati</taxon>
        <taxon>Bacteroidota</taxon>
        <taxon>Cytophagia</taxon>
        <taxon>Cytophagales</taxon>
        <taxon>Hymenobacteraceae</taxon>
        <taxon>Adhaeribacter</taxon>
    </lineage>
</organism>
<feature type="transmembrane region" description="Helical" evidence="1">
    <location>
        <begin position="144"/>
        <end position="166"/>
    </location>
</feature>
<feature type="transmembrane region" description="Helical" evidence="1">
    <location>
        <begin position="12"/>
        <end position="36"/>
    </location>
</feature>
<dbReference type="EMBL" id="VTWT01000010">
    <property type="protein sequence ID" value="KAA9326011.1"/>
    <property type="molecule type" value="Genomic_DNA"/>
</dbReference>
<feature type="transmembrane region" description="Helical" evidence="1">
    <location>
        <begin position="56"/>
        <end position="79"/>
    </location>
</feature>
<keyword evidence="1" id="KW-1133">Transmembrane helix</keyword>
<sequence length="257" mass="28833">MLSLLRTELRKLLPYRTFWVILGIYVLMLFLILHMGSSVTINGQSAGSNFYKFPDFWMMLTYIASWFNLLLGILIIILVTDEFSFRTFRQQVIDGLFRSEVIAAKLLVVVLVAFFATLVLTVLGLGFGLVYAPNISAEKITGNMMYLVYYFVQALGYMSLAMLFGFLLRKNGLAIIAFLVFSKIIEPILRFPLDDQLDQFFPVKTFSSLTPMPGQDILDSALGASVALSPQQAVLPAAAYILLFVGLSYTLLKARDL</sequence>
<dbReference type="PANTHER" id="PTHR37305:SF1">
    <property type="entry name" value="MEMBRANE PROTEIN"/>
    <property type="match status" value="1"/>
</dbReference>
<evidence type="ECO:0000313" key="3">
    <source>
        <dbReference type="Proteomes" id="UP000326570"/>
    </source>
</evidence>
<feature type="transmembrane region" description="Helical" evidence="1">
    <location>
        <begin position="106"/>
        <end position="132"/>
    </location>
</feature>
<feature type="transmembrane region" description="Helical" evidence="1">
    <location>
        <begin position="233"/>
        <end position="252"/>
    </location>
</feature>
<dbReference type="GO" id="GO:0005886">
    <property type="term" value="C:plasma membrane"/>
    <property type="evidence" value="ECO:0007669"/>
    <property type="project" value="UniProtKB-SubCell"/>
</dbReference>
<dbReference type="AlphaFoldDB" id="A0A5N1IQ86"/>
<evidence type="ECO:0000256" key="1">
    <source>
        <dbReference type="SAM" id="Phobius"/>
    </source>
</evidence>
<accession>A0A5N1IQ86</accession>
<keyword evidence="1" id="KW-0812">Transmembrane</keyword>
<reference evidence="2 3" key="1">
    <citation type="submission" date="2019-09" db="EMBL/GenBank/DDBJ databases">
        <title>Genome sequence of Adhaeribacter sp. M2.</title>
        <authorList>
            <person name="Srinivasan S."/>
        </authorList>
    </citation>
    <scope>NUCLEOTIDE SEQUENCE [LARGE SCALE GENOMIC DNA]</scope>
    <source>
        <strain evidence="2 3">M2</strain>
    </source>
</reference>
<dbReference type="PANTHER" id="PTHR37305">
    <property type="entry name" value="INTEGRAL MEMBRANE PROTEIN-RELATED"/>
    <property type="match status" value="1"/>
</dbReference>
<protein>
    <submittedName>
        <fullName evidence="2">ABC transporter permease subunit</fullName>
    </submittedName>
</protein>